<evidence type="ECO:0000256" key="1">
    <source>
        <dbReference type="SAM" id="MobiDB-lite"/>
    </source>
</evidence>
<evidence type="ECO:0000313" key="3">
    <source>
        <dbReference type="Proteomes" id="UP000605259"/>
    </source>
</evidence>
<dbReference type="EMBL" id="BMFK01000001">
    <property type="protein sequence ID" value="GGE72955.1"/>
    <property type="molecule type" value="Genomic_DNA"/>
</dbReference>
<sequence>MQTDKKKLTAKHSNETHKRQRKEAIYKDGLFSCYRGKKWRLFYSVHVVHILNSKFYYIVEKGAKNRGISIARNQHRWHAIGFKREITKRDERSN</sequence>
<organism evidence="2 3">
    <name type="scientific">Priestia taiwanensis</name>
    <dbReference type="NCBI Taxonomy" id="1347902"/>
    <lineage>
        <taxon>Bacteria</taxon>
        <taxon>Bacillati</taxon>
        <taxon>Bacillota</taxon>
        <taxon>Bacilli</taxon>
        <taxon>Bacillales</taxon>
        <taxon>Bacillaceae</taxon>
        <taxon>Priestia</taxon>
    </lineage>
</organism>
<name>A0A917ASN9_9BACI</name>
<dbReference type="Proteomes" id="UP000605259">
    <property type="component" value="Unassembled WGS sequence"/>
</dbReference>
<feature type="region of interest" description="Disordered" evidence="1">
    <location>
        <begin position="1"/>
        <end position="20"/>
    </location>
</feature>
<protein>
    <submittedName>
        <fullName evidence="2">Uncharacterized protein</fullName>
    </submittedName>
</protein>
<gene>
    <name evidence="2" type="ORF">GCM10007140_23570</name>
</gene>
<reference evidence="2" key="2">
    <citation type="submission" date="2020-09" db="EMBL/GenBank/DDBJ databases">
        <authorList>
            <person name="Sun Q."/>
            <person name="Zhou Y."/>
        </authorList>
    </citation>
    <scope>NUCLEOTIDE SEQUENCE</scope>
    <source>
        <strain evidence="2">CGMCC 1.12698</strain>
    </source>
</reference>
<proteinExistence type="predicted"/>
<dbReference type="AlphaFoldDB" id="A0A917ASN9"/>
<evidence type="ECO:0000313" key="2">
    <source>
        <dbReference type="EMBL" id="GGE72955.1"/>
    </source>
</evidence>
<comment type="caution">
    <text evidence="2">The sequence shown here is derived from an EMBL/GenBank/DDBJ whole genome shotgun (WGS) entry which is preliminary data.</text>
</comment>
<accession>A0A917ASN9</accession>
<keyword evidence="3" id="KW-1185">Reference proteome</keyword>
<reference evidence="2" key="1">
    <citation type="journal article" date="2014" name="Int. J. Syst. Evol. Microbiol.">
        <title>Complete genome sequence of Corynebacterium casei LMG S-19264T (=DSM 44701T), isolated from a smear-ripened cheese.</title>
        <authorList>
            <consortium name="US DOE Joint Genome Institute (JGI-PGF)"/>
            <person name="Walter F."/>
            <person name="Albersmeier A."/>
            <person name="Kalinowski J."/>
            <person name="Ruckert C."/>
        </authorList>
    </citation>
    <scope>NUCLEOTIDE SEQUENCE</scope>
    <source>
        <strain evidence="2">CGMCC 1.12698</strain>
    </source>
</reference>